<feature type="compositionally biased region" description="Low complexity" evidence="1">
    <location>
        <begin position="74"/>
        <end position="88"/>
    </location>
</feature>
<dbReference type="Proteomes" id="UP001524547">
    <property type="component" value="Unassembled WGS sequence"/>
</dbReference>
<accession>A0ABT1VSX1</accession>
<dbReference type="EMBL" id="JAMZEJ010000001">
    <property type="protein sequence ID" value="MCQ8239436.1"/>
    <property type="molecule type" value="Genomic_DNA"/>
</dbReference>
<evidence type="ECO:0000313" key="3">
    <source>
        <dbReference type="Proteomes" id="UP001524547"/>
    </source>
</evidence>
<feature type="region of interest" description="Disordered" evidence="1">
    <location>
        <begin position="69"/>
        <end position="88"/>
    </location>
</feature>
<dbReference type="Pfam" id="PF11324">
    <property type="entry name" value="DUF3126"/>
    <property type="match status" value="1"/>
</dbReference>
<dbReference type="InterPro" id="IPR021473">
    <property type="entry name" value="DUF3126"/>
</dbReference>
<evidence type="ECO:0000256" key="1">
    <source>
        <dbReference type="SAM" id="MobiDB-lite"/>
    </source>
</evidence>
<reference evidence="2 3" key="1">
    <citation type="submission" date="2022-06" db="EMBL/GenBank/DDBJ databases">
        <title>Rhizosaccharibacter gen. nov. sp. nov. KSS12, endophytic bacteria isolated from sugarcane.</title>
        <authorList>
            <person name="Pitiwittayakul N."/>
        </authorList>
    </citation>
    <scope>NUCLEOTIDE SEQUENCE [LARGE SCALE GENOMIC DNA]</scope>
    <source>
        <strain evidence="2 3">KSS12</strain>
    </source>
</reference>
<organism evidence="2 3">
    <name type="scientific">Rhizosaccharibacter radicis</name>
    <dbReference type="NCBI Taxonomy" id="2782605"/>
    <lineage>
        <taxon>Bacteria</taxon>
        <taxon>Pseudomonadati</taxon>
        <taxon>Pseudomonadota</taxon>
        <taxon>Alphaproteobacteria</taxon>
        <taxon>Acetobacterales</taxon>
        <taxon>Acetobacteraceae</taxon>
        <taxon>Rhizosaccharibacter</taxon>
    </lineage>
</organism>
<comment type="caution">
    <text evidence="2">The sequence shown here is derived from an EMBL/GenBank/DDBJ whole genome shotgun (WGS) entry which is preliminary data.</text>
</comment>
<proteinExistence type="predicted"/>
<keyword evidence="3" id="KW-1185">Reference proteome</keyword>
<dbReference type="RefSeq" id="WP_422918174.1">
    <property type="nucleotide sequence ID" value="NZ_JAMZEJ010000001.1"/>
</dbReference>
<name>A0ABT1VSX1_9PROT</name>
<evidence type="ECO:0000313" key="2">
    <source>
        <dbReference type="EMBL" id="MCQ8239436.1"/>
    </source>
</evidence>
<gene>
    <name evidence="2" type="ORF">NFI88_01100</name>
</gene>
<protein>
    <submittedName>
        <fullName evidence="2">DUF3126 family protein</fullName>
    </submittedName>
</protein>
<sequence length="88" mass="9695">MSPSEITRLQTYLRKLFGSDRIQVVVPPRKGMSIELTVNDEVVGTVHRDEDEGELSYSLHITVLEEDLPAEKPATAATAGRTAGTSRR</sequence>